<evidence type="ECO:0000313" key="3">
    <source>
        <dbReference type="EMBL" id="PFX23307.1"/>
    </source>
</evidence>
<dbReference type="Proteomes" id="UP000225706">
    <property type="component" value="Unassembled WGS sequence"/>
</dbReference>
<gene>
    <name evidence="3" type="ORF">AWC38_SpisGene12150</name>
</gene>
<evidence type="ECO:0000313" key="4">
    <source>
        <dbReference type="Proteomes" id="UP000225706"/>
    </source>
</evidence>
<feature type="region of interest" description="Disordered" evidence="2">
    <location>
        <begin position="408"/>
        <end position="429"/>
    </location>
</feature>
<dbReference type="EMBL" id="LSMT01000211">
    <property type="protein sequence ID" value="PFX23307.1"/>
    <property type="molecule type" value="Genomic_DNA"/>
</dbReference>
<protein>
    <submittedName>
        <fullName evidence="3">Uncharacterized protein</fullName>
    </submittedName>
</protein>
<reference evidence="4" key="1">
    <citation type="journal article" date="2017" name="bioRxiv">
        <title>Comparative analysis of the genomes of Stylophora pistillata and Acropora digitifera provides evidence for extensive differences between species of corals.</title>
        <authorList>
            <person name="Voolstra C.R."/>
            <person name="Li Y."/>
            <person name="Liew Y.J."/>
            <person name="Baumgarten S."/>
            <person name="Zoccola D."/>
            <person name="Flot J.-F."/>
            <person name="Tambutte S."/>
            <person name="Allemand D."/>
            <person name="Aranda M."/>
        </authorList>
    </citation>
    <scope>NUCLEOTIDE SEQUENCE [LARGE SCALE GENOMIC DNA]</scope>
</reference>
<organism evidence="3 4">
    <name type="scientific">Stylophora pistillata</name>
    <name type="common">Smooth cauliflower coral</name>
    <dbReference type="NCBI Taxonomy" id="50429"/>
    <lineage>
        <taxon>Eukaryota</taxon>
        <taxon>Metazoa</taxon>
        <taxon>Cnidaria</taxon>
        <taxon>Anthozoa</taxon>
        <taxon>Hexacorallia</taxon>
        <taxon>Scleractinia</taxon>
        <taxon>Astrocoeniina</taxon>
        <taxon>Pocilloporidae</taxon>
        <taxon>Stylophora</taxon>
    </lineage>
</organism>
<evidence type="ECO:0000256" key="2">
    <source>
        <dbReference type="SAM" id="MobiDB-lite"/>
    </source>
</evidence>
<keyword evidence="1" id="KW-0175">Coiled coil</keyword>
<proteinExistence type="predicted"/>
<keyword evidence="4" id="KW-1185">Reference proteome</keyword>
<feature type="region of interest" description="Disordered" evidence="2">
    <location>
        <begin position="454"/>
        <end position="489"/>
    </location>
</feature>
<dbReference type="AlphaFoldDB" id="A0A2B4S3Y5"/>
<comment type="caution">
    <text evidence="3">The sequence shown here is derived from an EMBL/GenBank/DDBJ whole genome shotgun (WGS) entry which is preliminary data.</text>
</comment>
<evidence type="ECO:0000256" key="1">
    <source>
        <dbReference type="SAM" id="Coils"/>
    </source>
</evidence>
<feature type="coiled-coil region" evidence="1">
    <location>
        <begin position="34"/>
        <end position="62"/>
    </location>
</feature>
<name>A0A2B4S3Y5_STYPI</name>
<feature type="compositionally biased region" description="Low complexity" evidence="2">
    <location>
        <begin position="65"/>
        <end position="77"/>
    </location>
</feature>
<feature type="compositionally biased region" description="Low complexity" evidence="2">
    <location>
        <begin position="460"/>
        <end position="478"/>
    </location>
</feature>
<accession>A0A2B4S3Y5</accession>
<sequence length="771" mass="86355">MYSHPFIWNALTSSNRYSLTERRSLETVLVKQTIDEQQNKLIQKLDENQKAITQDLSFLKELDSSIAADSPPDSPTALEAPSKPKTKVPDPNIGFTEDELEYIQKSGFPPPNDAYKRILAKDFDHDRLQIDLIDKIKRANHVKAGLSKNKEKNRDKIDNIVRQIDTLKKYADRINLLSGGEKILVTQEGKGHSKRKYTQKKRNAYKIENNGQFGGLLINPTRLINEMIVEATSPSTGSVVHEKRGDRSLIDLLTKRFNPKINYSQKSMDIFKDLTKLANLPMHKTSGKAKMTGGVIFTDFNDLKDRLIKLTGTIDAGNTSIQPRNERMGRDANGKIIIQNIDEDYSLQEGEGIFDALKSVAAKVTGKAAKELATKAATKALEKGAEQIGEKTGQLLGEKIYDKFTTRSAEVTPQVTPREPPRVAPEVTPSREALELLQGEVKKDKGDQLVKLLQKESARKTPSSPSVRSTSTKSTSTKTKNKKEPSGYEFRSYELDTPLQSAPANNTYQQKDSYKFTVDTSTASETVPDWYNAYFEMDVKLTKMDNTTYGAADAAAIINGGFSLIEDIKISFDSTRVLDLPNANHAVNVKNLTEMTDEHARKVGPRQFFYKDTATGAVIQKYTTLQLTGDAQNIAPTDNAAYNEGFAKRKTLLAAGAENNIHLPLNRFGFFHSMEEQLAPNGRVSFDVRLESDDNVLFRSNAAAAGRYIVTKFKLWVPFIKFNELGVKAYMGNYLKPHTWTYLKEQIVFSNPLRQGSGTFRISNAVRRPRL</sequence>
<feature type="region of interest" description="Disordered" evidence="2">
    <location>
        <begin position="65"/>
        <end position="92"/>
    </location>
</feature>